<protein>
    <recommendedName>
        <fullName evidence="2">SCP domain-containing protein</fullName>
    </recommendedName>
</protein>
<evidence type="ECO:0000256" key="1">
    <source>
        <dbReference type="SAM" id="Phobius"/>
    </source>
</evidence>
<reference evidence="3 4" key="1">
    <citation type="journal article" date="2016" name="Nat. Commun.">
        <title>Thousands of microbial genomes shed light on interconnected biogeochemical processes in an aquifer system.</title>
        <authorList>
            <person name="Anantharaman K."/>
            <person name="Brown C.T."/>
            <person name="Hug L.A."/>
            <person name="Sharon I."/>
            <person name="Castelle C.J."/>
            <person name="Probst A.J."/>
            <person name="Thomas B.C."/>
            <person name="Singh A."/>
            <person name="Wilkins M.J."/>
            <person name="Karaoz U."/>
            <person name="Brodie E.L."/>
            <person name="Williams K.H."/>
            <person name="Hubbard S.S."/>
            <person name="Banfield J.F."/>
        </authorList>
    </citation>
    <scope>NUCLEOTIDE SEQUENCE [LARGE SCALE GENOMIC DNA]</scope>
</reference>
<comment type="caution">
    <text evidence="3">The sequence shown here is derived from an EMBL/GenBank/DDBJ whole genome shotgun (WGS) entry which is preliminary data.</text>
</comment>
<dbReference type="CDD" id="cd05379">
    <property type="entry name" value="CAP_bacterial"/>
    <property type="match status" value="1"/>
</dbReference>
<keyword evidence="1" id="KW-0472">Membrane</keyword>
<dbReference type="InterPro" id="IPR014044">
    <property type="entry name" value="CAP_dom"/>
</dbReference>
<organism evidence="3 4">
    <name type="scientific">Candidatus Komeilibacteria bacterium RIFCSPLOWO2_01_FULL_45_10</name>
    <dbReference type="NCBI Taxonomy" id="1798550"/>
    <lineage>
        <taxon>Bacteria</taxon>
        <taxon>Candidatus Komeiliibacteriota</taxon>
    </lineage>
</organism>
<dbReference type="Gene3D" id="3.40.33.10">
    <property type="entry name" value="CAP"/>
    <property type="match status" value="1"/>
</dbReference>
<dbReference type="Pfam" id="PF00188">
    <property type="entry name" value="CAP"/>
    <property type="match status" value="1"/>
</dbReference>
<sequence length="199" mass="22844">MARQHLLYFIVGLQRKTAVILILLLSISSVLFFVTPLYGQSRKNVTAEELINLTNQSRADFNLAPLYQNFQLTQAAKNKANDLIKKNYFSHNSPDGKTFSQWVKEVDYQYAIVGENLAMGFSSSEAVVKAWLKSAQHRQNILNPRYNQIGIYVKKGKLEDQNTFVVVQYFGAPYPPIMILSENLLFYQRNNRQNYPVAV</sequence>
<dbReference type="AlphaFoldDB" id="A0A1G2BNI7"/>
<dbReference type="Proteomes" id="UP000178849">
    <property type="component" value="Unassembled WGS sequence"/>
</dbReference>
<evidence type="ECO:0000313" key="4">
    <source>
        <dbReference type="Proteomes" id="UP000178849"/>
    </source>
</evidence>
<evidence type="ECO:0000313" key="3">
    <source>
        <dbReference type="EMBL" id="OGY89837.1"/>
    </source>
</evidence>
<keyword evidence="1" id="KW-0812">Transmembrane</keyword>
<gene>
    <name evidence="3" type="ORF">A2927_01190</name>
</gene>
<dbReference type="SUPFAM" id="SSF55797">
    <property type="entry name" value="PR-1-like"/>
    <property type="match status" value="1"/>
</dbReference>
<dbReference type="PANTHER" id="PTHR31157">
    <property type="entry name" value="SCP DOMAIN-CONTAINING PROTEIN"/>
    <property type="match status" value="1"/>
</dbReference>
<name>A0A1G2BNI7_9BACT</name>
<dbReference type="EMBL" id="MHKL01000006">
    <property type="protein sequence ID" value="OGY89837.1"/>
    <property type="molecule type" value="Genomic_DNA"/>
</dbReference>
<feature type="domain" description="SCP" evidence="2">
    <location>
        <begin position="52"/>
        <end position="169"/>
    </location>
</feature>
<proteinExistence type="predicted"/>
<keyword evidence="1" id="KW-1133">Transmembrane helix</keyword>
<accession>A0A1G2BNI7</accession>
<dbReference type="STRING" id="1798550.A2927_01190"/>
<dbReference type="InterPro" id="IPR035940">
    <property type="entry name" value="CAP_sf"/>
</dbReference>
<dbReference type="PANTHER" id="PTHR31157:SF1">
    <property type="entry name" value="SCP DOMAIN-CONTAINING PROTEIN"/>
    <property type="match status" value="1"/>
</dbReference>
<evidence type="ECO:0000259" key="2">
    <source>
        <dbReference type="Pfam" id="PF00188"/>
    </source>
</evidence>
<feature type="transmembrane region" description="Helical" evidence="1">
    <location>
        <begin position="20"/>
        <end position="39"/>
    </location>
</feature>